<evidence type="ECO:0008006" key="6">
    <source>
        <dbReference type="Google" id="ProtNLM"/>
    </source>
</evidence>
<proteinExistence type="inferred from homology"/>
<sequence length="272" mass="30091">MGTLIDSNPQQLVWLITGTSSGIGRHLALEVLKRGDRVIATARARSMPQLQSLAVLGADVLELDVTDSPEHLKEIAKKAVALHGHVDVVVNNAGISVMGSIEEHTLEESYQQFNTNFFGGVSIARAFLPYMRERRSGTILWIGSLAGWTPSISFGMYSAAKHAVRGISETLNAEISHLGLRSHVVELGYFSTNIIPNRIPYVPRISDYSEIIGRADGYFDSIYGHEPGDPAKAATIIVDLVRGRVLRRARRFRLFWGWVRITIKRPSCIART</sequence>
<gene>
    <name evidence="4" type="ORF">A0H81_14725</name>
</gene>
<evidence type="ECO:0000256" key="2">
    <source>
        <dbReference type="ARBA" id="ARBA00023002"/>
    </source>
</evidence>
<organism evidence="4 5">
    <name type="scientific">Grifola frondosa</name>
    <name type="common">Maitake</name>
    <name type="synonym">Polyporus frondosus</name>
    <dbReference type="NCBI Taxonomy" id="5627"/>
    <lineage>
        <taxon>Eukaryota</taxon>
        <taxon>Fungi</taxon>
        <taxon>Dikarya</taxon>
        <taxon>Basidiomycota</taxon>
        <taxon>Agaricomycotina</taxon>
        <taxon>Agaricomycetes</taxon>
        <taxon>Polyporales</taxon>
        <taxon>Grifolaceae</taxon>
        <taxon>Grifola</taxon>
    </lineage>
</organism>
<evidence type="ECO:0000313" key="5">
    <source>
        <dbReference type="Proteomes" id="UP000092993"/>
    </source>
</evidence>
<dbReference type="EMBL" id="LUGG01000047">
    <property type="protein sequence ID" value="OBZ65318.1"/>
    <property type="molecule type" value="Genomic_DNA"/>
</dbReference>
<dbReference type="OMA" id="MSSPVWF"/>
<dbReference type="Pfam" id="PF00106">
    <property type="entry name" value="adh_short"/>
    <property type="match status" value="1"/>
</dbReference>
<comment type="similarity">
    <text evidence="1 3">Belongs to the short-chain dehydrogenases/reductases (SDR) family.</text>
</comment>
<dbReference type="GO" id="GO:0016491">
    <property type="term" value="F:oxidoreductase activity"/>
    <property type="evidence" value="ECO:0007669"/>
    <property type="project" value="UniProtKB-KW"/>
</dbReference>
<dbReference type="PRINTS" id="PR00081">
    <property type="entry name" value="GDHRDH"/>
</dbReference>
<keyword evidence="2" id="KW-0560">Oxidoreductase</keyword>
<dbReference type="AlphaFoldDB" id="A0A1C7LL96"/>
<dbReference type="STRING" id="5627.A0A1C7LL96"/>
<dbReference type="SUPFAM" id="SSF51735">
    <property type="entry name" value="NAD(P)-binding Rossmann-fold domains"/>
    <property type="match status" value="1"/>
</dbReference>
<reference evidence="4 5" key="1">
    <citation type="submission" date="2016-03" db="EMBL/GenBank/DDBJ databases">
        <title>Whole genome sequencing of Grifola frondosa 9006-11.</title>
        <authorList>
            <person name="Min B."/>
            <person name="Park H."/>
            <person name="Kim J.-G."/>
            <person name="Cho H."/>
            <person name="Oh Y.-L."/>
            <person name="Kong W.-S."/>
            <person name="Choi I.-G."/>
        </authorList>
    </citation>
    <scope>NUCLEOTIDE SEQUENCE [LARGE SCALE GENOMIC DNA]</scope>
    <source>
        <strain evidence="4 5">9006-11</strain>
    </source>
</reference>
<evidence type="ECO:0000313" key="4">
    <source>
        <dbReference type="EMBL" id="OBZ65318.1"/>
    </source>
</evidence>
<dbReference type="Proteomes" id="UP000092993">
    <property type="component" value="Unassembled WGS sequence"/>
</dbReference>
<keyword evidence="5" id="KW-1185">Reference proteome</keyword>
<evidence type="ECO:0000256" key="1">
    <source>
        <dbReference type="ARBA" id="ARBA00006484"/>
    </source>
</evidence>
<dbReference type="CDD" id="cd05374">
    <property type="entry name" value="17beta-HSD-like_SDR_c"/>
    <property type="match status" value="1"/>
</dbReference>
<dbReference type="PRINTS" id="PR00080">
    <property type="entry name" value="SDRFAMILY"/>
</dbReference>
<accession>A0A1C7LL96</accession>
<dbReference type="OrthoDB" id="1274115at2759"/>
<dbReference type="InterPro" id="IPR051911">
    <property type="entry name" value="SDR_oxidoreductase"/>
</dbReference>
<comment type="caution">
    <text evidence="4">The sequence shown here is derived from an EMBL/GenBank/DDBJ whole genome shotgun (WGS) entry which is preliminary data.</text>
</comment>
<name>A0A1C7LL96_GRIFR</name>
<dbReference type="Gene3D" id="3.40.50.720">
    <property type="entry name" value="NAD(P)-binding Rossmann-like Domain"/>
    <property type="match status" value="1"/>
</dbReference>
<dbReference type="InterPro" id="IPR036291">
    <property type="entry name" value="NAD(P)-bd_dom_sf"/>
</dbReference>
<protein>
    <recommendedName>
        <fullName evidence="6">Oxidoreductase YusZ</fullName>
    </recommendedName>
</protein>
<evidence type="ECO:0000256" key="3">
    <source>
        <dbReference type="RuleBase" id="RU000363"/>
    </source>
</evidence>
<dbReference type="PANTHER" id="PTHR43976">
    <property type="entry name" value="SHORT CHAIN DEHYDROGENASE"/>
    <property type="match status" value="1"/>
</dbReference>
<dbReference type="PANTHER" id="PTHR43976:SF16">
    <property type="entry name" value="SHORT-CHAIN DEHYDROGENASE_REDUCTASE FAMILY PROTEIN"/>
    <property type="match status" value="1"/>
</dbReference>
<dbReference type="InterPro" id="IPR002347">
    <property type="entry name" value="SDR_fam"/>
</dbReference>